<dbReference type="KEGG" id="gce:KYE46_06315"/>
<dbReference type="GO" id="GO:0016491">
    <property type="term" value="F:oxidoreductase activity"/>
    <property type="evidence" value="ECO:0007669"/>
    <property type="project" value="UniProtKB-KW"/>
</dbReference>
<reference evidence="3 4" key="1">
    <citation type="submission" date="2021-07" db="EMBL/GenBank/DDBJ databases">
        <title>A novel Jannaschia species isolated from marine dinoflagellate Ceratoperidinium margalefii.</title>
        <authorList>
            <person name="Jiang Y."/>
            <person name="Li Z."/>
        </authorList>
    </citation>
    <scope>NUCLEOTIDE SEQUENCE [LARGE SCALE GENOMIC DNA]</scope>
    <source>
        <strain evidence="3 4">J12C1-MA-4</strain>
    </source>
</reference>
<dbReference type="EMBL" id="CP079194">
    <property type="protein sequence ID" value="QXT40840.1"/>
    <property type="molecule type" value="Genomic_DNA"/>
</dbReference>
<organism evidence="3 4">
    <name type="scientific">Gymnodinialimonas ceratoperidinii</name>
    <dbReference type="NCBI Taxonomy" id="2856823"/>
    <lineage>
        <taxon>Bacteria</taxon>
        <taxon>Pseudomonadati</taxon>
        <taxon>Pseudomonadota</taxon>
        <taxon>Alphaproteobacteria</taxon>
        <taxon>Rhodobacterales</taxon>
        <taxon>Paracoccaceae</taxon>
        <taxon>Gymnodinialimonas</taxon>
    </lineage>
</organism>
<dbReference type="GO" id="GO:0016020">
    <property type="term" value="C:membrane"/>
    <property type="evidence" value="ECO:0007669"/>
    <property type="project" value="TreeGrafter"/>
</dbReference>
<gene>
    <name evidence="3" type="ORF">KYE46_06315</name>
</gene>
<comment type="similarity">
    <text evidence="1">Belongs to the short-chain dehydrogenases/reductases (SDR) family.</text>
</comment>
<evidence type="ECO:0000256" key="1">
    <source>
        <dbReference type="ARBA" id="ARBA00006484"/>
    </source>
</evidence>
<dbReference type="PANTHER" id="PTHR44196">
    <property type="entry name" value="DEHYDROGENASE/REDUCTASE SDR FAMILY MEMBER 7B"/>
    <property type="match status" value="1"/>
</dbReference>
<evidence type="ECO:0000313" key="3">
    <source>
        <dbReference type="EMBL" id="QXT40840.1"/>
    </source>
</evidence>
<keyword evidence="2" id="KW-0560">Oxidoreductase</keyword>
<proteinExistence type="inferred from homology"/>
<dbReference type="RefSeq" id="WP_219004242.1">
    <property type="nucleotide sequence ID" value="NZ_CP079194.1"/>
</dbReference>
<evidence type="ECO:0000256" key="2">
    <source>
        <dbReference type="ARBA" id="ARBA00023002"/>
    </source>
</evidence>
<dbReference type="InterPro" id="IPR002347">
    <property type="entry name" value="SDR_fam"/>
</dbReference>
<dbReference type="PANTHER" id="PTHR44196:SF1">
    <property type="entry name" value="DEHYDROGENASE_REDUCTASE SDR FAMILY MEMBER 7B"/>
    <property type="match status" value="1"/>
</dbReference>
<dbReference type="Pfam" id="PF00106">
    <property type="entry name" value="adh_short"/>
    <property type="match status" value="1"/>
</dbReference>
<dbReference type="Proteomes" id="UP000825009">
    <property type="component" value="Chromosome"/>
</dbReference>
<accession>A0A8F6YDT4</accession>
<evidence type="ECO:0000313" key="4">
    <source>
        <dbReference type="Proteomes" id="UP000825009"/>
    </source>
</evidence>
<dbReference type="AlphaFoldDB" id="A0A8F6YDT4"/>
<keyword evidence="4" id="KW-1185">Reference proteome</keyword>
<name>A0A8F6YDT4_9RHOB</name>
<protein>
    <submittedName>
        <fullName evidence="3">SDR family oxidoreductase</fullName>
    </submittedName>
</protein>
<sequence>MSKVLFITGASSGIGAATARAAVKAGHKVALLARSEDKLNKLVDELGEDNAFALPCDVTDVEALESAFDAAVTRFDQIDAVFANAGLGATGKGTEEGDIDNFRTMIDVNIFALTVTCKLAIPYLKETKGHLFLTGSRAAHATLPGSVYGATKWFVRGYAENLMAELGEHDIRVTNVNPGMVDTPFFDEEKPDALRPEDVAGAVMFALEQPARVSVPSIQIYPMR</sequence>